<organism evidence="2 4">
    <name type="scientific">Sulfuracidifex tepidarius</name>
    <dbReference type="NCBI Taxonomy" id="1294262"/>
    <lineage>
        <taxon>Archaea</taxon>
        <taxon>Thermoproteota</taxon>
        <taxon>Thermoprotei</taxon>
        <taxon>Sulfolobales</taxon>
        <taxon>Sulfolobaceae</taxon>
        <taxon>Sulfuracidifex</taxon>
    </lineage>
</organism>
<dbReference type="OrthoDB" id="43390at2157"/>
<proteinExistence type="predicted"/>
<evidence type="ECO:0000313" key="1">
    <source>
        <dbReference type="EMBL" id="BBG25477.1"/>
    </source>
</evidence>
<dbReference type="EMBL" id="AP018930">
    <property type="protein sequence ID" value="BBG28271.1"/>
    <property type="molecule type" value="Genomic_DNA"/>
</dbReference>
<accession>A0A510DZ65</accession>
<reference evidence="4" key="1">
    <citation type="submission" date="2018-09" db="EMBL/GenBank/DDBJ databases">
        <title>Complete Genome Sequencing of Sulfolobus sp. JCM 16834.</title>
        <authorList>
            <person name="Kato S."/>
            <person name="Itoh T."/>
            <person name="Ohkuma M."/>
        </authorList>
    </citation>
    <scope>NUCLEOTIDE SEQUENCE [LARGE SCALE GENOMIC DNA]</scope>
    <source>
        <strain evidence="4">IC-007</strain>
    </source>
</reference>
<dbReference type="GeneID" id="41719094"/>
<sequence>MKPLIAIDLNSTIDDDVLKSFLVKMFEKFGALDVVFIMDDESLVEVEHKIVHTFYNVTDVIENVKFLRKLSDKKKLSLHVNSLVSLNQELKKFPLIVVTNRPLKPKLDQLMFIFDGNSIKSSNKKFILSENRDAEPE</sequence>
<dbReference type="Proteomes" id="UP000325030">
    <property type="component" value="Chromosome"/>
</dbReference>
<gene>
    <name evidence="1" type="ORF">IC006_2813</name>
    <name evidence="2" type="ORF">IC007_2827</name>
</gene>
<dbReference type="Proteomes" id="UP000322983">
    <property type="component" value="Chromosome"/>
</dbReference>
<dbReference type="EMBL" id="AP018929">
    <property type="protein sequence ID" value="BBG25477.1"/>
    <property type="molecule type" value="Genomic_DNA"/>
</dbReference>
<dbReference type="AlphaFoldDB" id="A0A510E6V0"/>
<accession>A0A510E6V0</accession>
<evidence type="ECO:0000313" key="2">
    <source>
        <dbReference type="EMBL" id="BBG28271.1"/>
    </source>
</evidence>
<keyword evidence="3" id="KW-1185">Reference proteome</keyword>
<name>A0A510E6V0_9CREN</name>
<protein>
    <submittedName>
        <fullName evidence="2">Uncharacterized protein</fullName>
    </submittedName>
</protein>
<dbReference type="STRING" id="1294262.GCA_001316085_00767"/>
<dbReference type="RefSeq" id="WP_054845303.1">
    <property type="nucleotide sequence ID" value="NZ_AP018929.1"/>
</dbReference>
<evidence type="ECO:0000313" key="4">
    <source>
        <dbReference type="Proteomes" id="UP000325030"/>
    </source>
</evidence>
<dbReference type="KEGG" id="step:IC006_2813"/>
<evidence type="ECO:0000313" key="3">
    <source>
        <dbReference type="Proteomes" id="UP000322983"/>
    </source>
</evidence>
<reference evidence="2 3" key="2">
    <citation type="journal article" date="2020" name="Int. J. Syst. Evol. Microbiol.">
        <title>Sulfuracidifex tepidarius gen. nov., sp. nov. and transfer of Sulfolobus metallicus Huber and Stetter 1992 to the genus Sulfuracidifex as Sulfuracidifex metallicus comb. nov.</title>
        <authorList>
            <person name="Itoh T."/>
            <person name="Miura T."/>
            <person name="Sakai H.D."/>
            <person name="Kato S."/>
            <person name="Ohkuma M."/>
            <person name="Takashina T."/>
        </authorList>
    </citation>
    <scope>NUCLEOTIDE SEQUENCE</scope>
    <source>
        <strain evidence="1 3">IC-006</strain>
        <strain evidence="2">IC-007</strain>
    </source>
</reference>